<accession>A0ABQ7ZK15</accession>
<evidence type="ECO:0000313" key="1">
    <source>
        <dbReference type="EMBL" id="KAH0880592.1"/>
    </source>
</evidence>
<dbReference type="EMBL" id="JAGKQM010000015">
    <property type="protein sequence ID" value="KAH0880592.1"/>
    <property type="molecule type" value="Genomic_DNA"/>
</dbReference>
<protein>
    <submittedName>
        <fullName evidence="1">Uncharacterized protein</fullName>
    </submittedName>
</protein>
<evidence type="ECO:0000313" key="2">
    <source>
        <dbReference type="Proteomes" id="UP000824890"/>
    </source>
</evidence>
<gene>
    <name evidence="1" type="ORF">HID58_067986</name>
</gene>
<keyword evidence="2" id="KW-1185">Reference proteome</keyword>
<dbReference type="Proteomes" id="UP000824890">
    <property type="component" value="Unassembled WGS sequence"/>
</dbReference>
<comment type="caution">
    <text evidence="1">The sequence shown here is derived from an EMBL/GenBank/DDBJ whole genome shotgun (WGS) entry which is preliminary data.</text>
</comment>
<proteinExistence type="predicted"/>
<name>A0ABQ7ZK15_BRANA</name>
<reference evidence="1 2" key="1">
    <citation type="submission" date="2021-05" db="EMBL/GenBank/DDBJ databases">
        <title>Genome Assembly of Synthetic Allotetraploid Brassica napus Reveals Homoeologous Exchanges between Subgenomes.</title>
        <authorList>
            <person name="Davis J.T."/>
        </authorList>
    </citation>
    <scope>NUCLEOTIDE SEQUENCE [LARGE SCALE GENOMIC DNA]</scope>
    <source>
        <strain evidence="2">cv. Da-Ae</strain>
        <tissue evidence="1">Seedling</tissue>
    </source>
</reference>
<organism evidence="1 2">
    <name type="scientific">Brassica napus</name>
    <name type="common">Rape</name>
    <dbReference type="NCBI Taxonomy" id="3708"/>
    <lineage>
        <taxon>Eukaryota</taxon>
        <taxon>Viridiplantae</taxon>
        <taxon>Streptophyta</taxon>
        <taxon>Embryophyta</taxon>
        <taxon>Tracheophyta</taxon>
        <taxon>Spermatophyta</taxon>
        <taxon>Magnoliopsida</taxon>
        <taxon>eudicotyledons</taxon>
        <taxon>Gunneridae</taxon>
        <taxon>Pentapetalae</taxon>
        <taxon>rosids</taxon>
        <taxon>malvids</taxon>
        <taxon>Brassicales</taxon>
        <taxon>Brassicaceae</taxon>
        <taxon>Brassiceae</taxon>
        <taxon>Brassica</taxon>
    </lineage>
</organism>
<sequence length="98" mass="10971">NAWLHPTAAQSAAAFPHLPVEDEIWGRNGGGQRSEGSYDMVPWANKFVTLCKAVNLHYIKLPQQKPYGGGRSLLQPYTVKRDLSEGYVKDSMRGNELR</sequence>
<feature type="non-terminal residue" evidence="1">
    <location>
        <position position="1"/>
    </location>
</feature>